<reference evidence="1" key="1">
    <citation type="submission" date="2022-01" db="EMBL/GenBank/DDBJ databases">
        <authorList>
            <person name="King R."/>
        </authorList>
    </citation>
    <scope>NUCLEOTIDE SEQUENCE</scope>
</reference>
<organism evidence="1 2">
    <name type="scientific">Phaedon cochleariae</name>
    <name type="common">Mustard beetle</name>
    <dbReference type="NCBI Taxonomy" id="80249"/>
    <lineage>
        <taxon>Eukaryota</taxon>
        <taxon>Metazoa</taxon>
        <taxon>Ecdysozoa</taxon>
        <taxon>Arthropoda</taxon>
        <taxon>Hexapoda</taxon>
        <taxon>Insecta</taxon>
        <taxon>Pterygota</taxon>
        <taxon>Neoptera</taxon>
        <taxon>Endopterygota</taxon>
        <taxon>Coleoptera</taxon>
        <taxon>Polyphaga</taxon>
        <taxon>Cucujiformia</taxon>
        <taxon>Chrysomeloidea</taxon>
        <taxon>Chrysomelidae</taxon>
        <taxon>Chrysomelinae</taxon>
        <taxon>Chrysomelini</taxon>
        <taxon>Phaedon</taxon>
    </lineage>
</organism>
<dbReference type="EMBL" id="OU896709">
    <property type="protein sequence ID" value="CAG9820275.1"/>
    <property type="molecule type" value="Genomic_DNA"/>
</dbReference>
<reference evidence="1" key="2">
    <citation type="submission" date="2022-10" db="EMBL/GenBank/DDBJ databases">
        <authorList>
            <consortium name="ENA_rothamsted_submissions"/>
            <consortium name="culmorum"/>
            <person name="King R."/>
        </authorList>
    </citation>
    <scope>NUCLEOTIDE SEQUENCE</scope>
</reference>
<evidence type="ECO:0000313" key="2">
    <source>
        <dbReference type="Proteomes" id="UP001153737"/>
    </source>
</evidence>
<accession>A0A9N9SHR0</accession>
<proteinExistence type="predicted"/>
<dbReference type="AlphaFoldDB" id="A0A9N9SHR0"/>
<dbReference type="OrthoDB" id="6611207at2759"/>
<sequence>MEKNKTVHDELHSLFGFLINNNDGEEASNIKTLGECSKILCTLYHKDLPTAKDFARECLHLFGFLKELKEKERPLTIIGLYEALHDNALQDLYPYVDLH</sequence>
<dbReference type="Proteomes" id="UP001153737">
    <property type="component" value="Chromosome 3"/>
</dbReference>
<name>A0A9N9SHR0_PHACE</name>
<evidence type="ECO:0000313" key="1">
    <source>
        <dbReference type="EMBL" id="CAG9820275.1"/>
    </source>
</evidence>
<protein>
    <submittedName>
        <fullName evidence="1">Uncharacterized protein</fullName>
    </submittedName>
</protein>
<keyword evidence="2" id="KW-1185">Reference proteome</keyword>
<gene>
    <name evidence="1" type="ORF">PHAECO_LOCUS7243</name>
</gene>